<name>A0A0K1Q8Y9_9BACT</name>
<evidence type="ECO:0000256" key="6">
    <source>
        <dbReference type="ARBA" id="ARBA00023004"/>
    </source>
</evidence>
<dbReference type="PATRIC" id="fig|1391654.3.peg.8657"/>
<evidence type="ECO:0000256" key="3">
    <source>
        <dbReference type="ARBA" id="ARBA00022679"/>
    </source>
</evidence>
<evidence type="ECO:0000256" key="7">
    <source>
        <dbReference type="ARBA" id="ARBA00023014"/>
    </source>
</evidence>
<evidence type="ECO:0000313" key="10">
    <source>
        <dbReference type="EMBL" id="AKV01880.1"/>
    </source>
</evidence>
<protein>
    <submittedName>
        <fullName evidence="10">Cysteine desulfurase</fullName>
    </submittedName>
</protein>
<dbReference type="GO" id="GO:0031071">
    <property type="term" value="F:cysteine desulfurase activity"/>
    <property type="evidence" value="ECO:0007669"/>
    <property type="project" value="UniProtKB-EC"/>
</dbReference>
<dbReference type="Proteomes" id="UP000064967">
    <property type="component" value="Chromosome"/>
</dbReference>
<comment type="similarity">
    <text evidence="2">Belongs to the class-V pyridoxal-phosphate-dependent aminotransferase family. NifS/IscS subfamily.</text>
</comment>
<dbReference type="KEGG" id="llu:AKJ09_08543"/>
<dbReference type="GO" id="GO:0051536">
    <property type="term" value="F:iron-sulfur cluster binding"/>
    <property type="evidence" value="ECO:0007669"/>
    <property type="project" value="UniProtKB-KW"/>
</dbReference>
<evidence type="ECO:0000256" key="8">
    <source>
        <dbReference type="ARBA" id="ARBA00050776"/>
    </source>
</evidence>
<keyword evidence="4" id="KW-0479">Metal-binding</keyword>
<dbReference type="Gene3D" id="3.40.640.10">
    <property type="entry name" value="Type I PLP-dependent aspartate aminotransferase-like (Major domain)"/>
    <property type="match status" value="1"/>
</dbReference>
<keyword evidence="6" id="KW-0408">Iron</keyword>
<dbReference type="InterPro" id="IPR015424">
    <property type="entry name" value="PyrdxlP-dep_Trfase"/>
</dbReference>
<keyword evidence="11" id="KW-1185">Reference proteome</keyword>
<dbReference type="PANTHER" id="PTHR11601:SF34">
    <property type="entry name" value="CYSTEINE DESULFURASE"/>
    <property type="match status" value="1"/>
</dbReference>
<dbReference type="InterPro" id="IPR016454">
    <property type="entry name" value="Cysteine_dSase"/>
</dbReference>
<reference evidence="10 11" key="1">
    <citation type="submission" date="2015-08" db="EMBL/GenBank/DDBJ databases">
        <authorList>
            <person name="Babu N.S."/>
            <person name="Beckwith C.J."/>
            <person name="Beseler K.G."/>
            <person name="Brison A."/>
            <person name="Carone J.V."/>
            <person name="Caskin T.P."/>
            <person name="Diamond M."/>
            <person name="Durham M.E."/>
            <person name="Foxe J.M."/>
            <person name="Go M."/>
            <person name="Henderson B.A."/>
            <person name="Jones I.B."/>
            <person name="McGettigan J.A."/>
            <person name="Micheletti S.J."/>
            <person name="Nasrallah M.E."/>
            <person name="Ortiz D."/>
            <person name="Piller C.R."/>
            <person name="Privatt S.R."/>
            <person name="Schneider S.L."/>
            <person name="Sharp S."/>
            <person name="Smith T.C."/>
            <person name="Stanton J.D."/>
            <person name="Ullery H.E."/>
            <person name="Wilson R.J."/>
            <person name="Serrano M.G."/>
            <person name="Buck G."/>
            <person name="Lee V."/>
            <person name="Wang Y."/>
            <person name="Carvalho R."/>
            <person name="Voegtly L."/>
            <person name="Shi R."/>
            <person name="Duckworth R."/>
            <person name="Johnson A."/>
            <person name="Loviza R."/>
            <person name="Walstead R."/>
            <person name="Shah Z."/>
            <person name="Kiflezghi M."/>
            <person name="Wade K."/>
            <person name="Ball S.L."/>
            <person name="Bradley K.W."/>
            <person name="Asai D.J."/>
            <person name="Bowman C.A."/>
            <person name="Russell D.A."/>
            <person name="Pope W.H."/>
            <person name="Jacobs-Sera D."/>
            <person name="Hendrix R.W."/>
            <person name="Hatfull G.F."/>
        </authorList>
    </citation>
    <scope>NUCLEOTIDE SEQUENCE [LARGE SCALE GENOMIC DNA]</scope>
    <source>
        <strain evidence="10 11">DSM 27648</strain>
    </source>
</reference>
<feature type="domain" description="Aminotransferase class V" evidence="9">
    <location>
        <begin position="3"/>
        <end position="390"/>
    </location>
</feature>
<keyword evidence="3" id="KW-0808">Transferase</keyword>
<dbReference type="RefSeq" id="WP_146652894.1">
    <property type="nucleotide sequence ID" value="NZ_CP012333.1"/>
</dbReference>
<dbReference type="GO" id="GO:0046872">
    <property type="term" value="F:metal ion binding"/>
    <property type="evidence" value="ECO:0007669"/>
    <property type="project" value="UniProtKB-KW"/>
</dbReference>
<dbReference type="Gene3D" id="3.90.1150.10">
    <property type="entry name" value="Aspartate Aminotransferase, domain 1"/>
    <property type="match status" value="1"/>
</dbReference>
<dbReference type="Gene3D" id="1.10.260.50">
    <property type="match status" value="1"/>
</dbReference>
<evidence type="ECO:0000313" key="11">
    <source>
        <dbReference type="Proteomes" id="UP000064967"/>
    </source>
</evidence>
<dbReference type="AlphaFoldDB" id="A0A0K1Q8Y9"/>
<evidence type="ECO:0000256" key="1">
    <source>
        <dbReference type="ARBA" id="ARBA00001933"/>
    </source>
</evidence>
<evidence type="ECO:0000259" key="9">
    <source>
        <dbReference type="Pfam" id="PF00266"/>
    </source>
</evidence>
<dbReference type="EMBL" id="CP012333">
    <property type="protein sequence ID" value="AKV01880.1"/>
    <property type="molecule type" value="Genomic_DNA"/>
</dbReference>
<dbReference type="InterPro" id="IPR015421">
    <property type="entry name" value="PyrdxlP-dep_Trfase_major"/>
</dbReference>
<proteinExistence type="inferred from homology"/>
<dbReference type="SUPFAM" id="SSF53383">
    <property type="entry name" value="PLP-dependent transferases"/>
    <property type="match status" value="1"/>
</dbReference>
<sequence>MRIYLDWNATTPPLPEVLDAMRDAAARAWANPSSIHKDGRAARAVVEDARASVGALCGADARDVVFTSGGTEANNLALRSAFGPHAKAVKEASAVGEVPWLLTSRLEHPSVTRVAEALASEGRARVAWVRAKEDGTLDLEDLARAIAEAKGRVALVTVQAVNHETGVVQPFAEVASLARAAGARVHVDAVQAWGKIDLGVRAPDVCAIDPSDLGPWDTVSIAGHKIRGPKGIGALITRTGLRLEPVLLGGAQEKGLRPGTVDPLLAAAFGAAARRAQTSAASWASIAPRRDRLEAALLAIGRDARLGAPIVVGDPARRAPHVSTLAWPGWIGAELVAALDLEGVSVSSGAACSAGTVEPSPVLAAMLGEADAARGIRCSLGEDTTDAEIDEAIAAFRRVMTR</sequence>
<dbReference type="PIRSF" id="PIRSF005572">
    <property type="entry name" value="NifS"/>
    <property type="match status" value="1"/>
</dbReference>
<accession>A0A0K1Q8Y9</accession>
<organism evidence="10 11">
    <name type="scientific">Labilithrix luteola</name>
    <dbReference type="NCBI Taxonomy" id="1391654"/>
    <lineage>
        <taxon>Bacteria</taxon>
        <taxon>Pseudomonadati</taxon>
        <taxon>Myxococcota</taxon>
        <taxon>Polyangia</taxon>
        <taxon>Polyangiales</taxon>
        <taxon>Labilitrichaceae</taxon>
        <taxon>Labilithrix</taxon>
    </lineage>
</organism>
<dbReference type="PANTHER" id="PTHR11601">
    <property type="entry name" value="CYSTEINE DESULFURYLASE FAMILY MEMBER"/>
    <property type="match status" value="1"/>
</dbReference>
<dbReference type="InterPro" id="IPR015422">
    <property type="entry name" value="PyrdxlP-dep_Trfase_small"/>
</dbReference>
<comment type="catalytic activity">
    <reaction evidence="8">
        <text>(sulfur carrier)-H + L-cysteine = (sulfur carrier)-SH + L-alanine</text>
        <dbReference type="Rhea" id="RHEA:43892"/>
        <dbReference type="Rhea" id="RHEA-COMP:14737"/>
        <dbReference type="Rhea" id="RHEA-COMP:14739"/>
        <dbReference type="ChEBI" id="CHEBI:29917"/>
        <dbReference type="ChEBI" id="CHEBI:35235"/>
        <dbReference type="ChEBI" id="CHEBI:57972"/>
        <dbReference type="ChEBI" id="CHEBI:64428"/>
        <dbReference type="EC" id="2.8.1.7"/>
    </reaction>
</comment>
<dbReference type="OrthoDB" id="9804366at2"/>
<keyword evidence="7" id="KW-0411">Iron-sulfur</keyword>
<evidence type="ECO:0000256" key="2">
    <source>
        <dbReference type="ARBA" id="ARBA00006490"/>
    </source>
</evidence>
<dbReference type="InterPro" id="IPR000192">
    <property type="entry name" value="Aminotrans_V_dom"/>
</dbReference>
<evidence type="ECO:0000256" key="5">
    <source>
        <dbReference type="ARBA" id="ARBA00022898"/>
    </source>
</evidence>
<dbReference type="STRING" id="1391654.AKJ09_08543"/>
<gene>
    <name evidence="10" type="ORF">AKJ09_08543</name>
</gene>
<keyword evidence="5" id="KW-0663">Pyridoxal phosphate</keyword>
<comment type="cofactor">
    <cofactor evidence="1">
        <name>pyridoxal 5'-phosphate</name>
        <dbReference type="ChEBI" id="CHEBI:597326"/>
    </cofactor>
</comment>
<evidence type="ECO:0000256" key="4">
    <source>
        <dbReference type="ARBA" id="ARBA00022723"/>
    </source>
</evidence>
<dbReference type="Pfam" id="PF00266">
    <property type="entry name" value="Aminotran_5"/>
    <property type="match status" value="1"/>
</dbReference>